<name>A0ABN8YZE7_RANTA</name>
<proteinExistence type="predicted"/>
<evidence type="ECO:0000313" key="1">
    <source>
        <dbReference type="EMBL" id="CAI9165089.1"/>
    </source>
</evidence>
<dbReference type="EMBL" id="OX459960">
    <property type="protein sequence ID" value="CAI9165089.1"/>
    <property type="molecule type" value="Genomic_DNA"/>
</dbReference>
<gene>
    <name evidence="1" type="ORF">MRATA1EN1_LOCUS14051</name>
</gene>
<dbReference type="Proteomes" id="UP001176941">
    <property type="component" value="Chromosome 24"/>
</dbReference>
<organism evidence="1 2">
    <name type="scientific">Rangifer tarandus platyrhynchus</name>
    <name type="common">Svalbard reindeer</name>
    <dbReference type="NCBI Taxonomy" id="3082113"/>
    <lineage>
        <taxon>Eukaryota</taxon>
        <taxon>Metazoa</taxon>
        <taxon>Chordata</taxon>
        <taxon>Craniata</taxon>
        <taxon>Vertebrata</taxon>
        <taxon>Euteleostomi</taxon>
        <taxon>Mammalia</taxon>
        <taxon>Eutheria</taxon>
        <taxon>Laurasiatheria</taxon>
        <taxon>Artiodactyla</taxon>
        <taxon>Ruminantia</taxon>
        <taxon>Pecora</taxon>
        <taxon>Cervidae</taxon>
        <taxon>Odocoileinae</taxon>
        <taxon>Rangifer</taxon>
    </lineage>
</organism>
<protein>
    <submittedName>
        <fullName evidence="1">Uncharacterized protein</fullName>
    </submittedName>
</protein>
<accession>A0ABN8YZE7</accession>
<sequence length="99" mass="11695">MGFMQRVAETDAEIKTAQTLFNGQRMEKQEPSLQINFSIQFRWRHQIYRRFKVKERELERGGGIFVSYPRTALVYGIFQAQILEWIAIPFPRGSSQPKD</sequence>
<reference evidence="1" key="1">
    <citation type="submission" date="2023-04" db="EMBL/GenBank/DDBJ databases">
        <authorList>
            <consortium name="ELIXIR-Norway"/>
        </authorList>
    </citation>
    <scope>NUCLEOTIDE SEQUENCE [LARGE SCALE GENOMIC DNA]</scope>
</reference>
<keyword evidence="2" id="KW-1185">Reference proteome</keyword>
<evidence type="ECO:0000313" key="2">
    <source>
        <dbReference type="Proteomes" id="UP001176941"/>
    </source>
</evidence>